<comment type="caution">
    <text evidence="2">The sequence shown here is derived from an EMBL/GenBank/DDBJ whole genome shotgun (WGS) entry which is preliminary data.</text>
</comment>
<sequence>MSAAHVRQVLTAPHGRRFSRPAGSWTAESPRVAYRRAHGTLPAWCHAATGRTESGRPFGTAENRTGIDIAAYERIKRRSLRETRGLTRGLFHAVETVALMLPLGVIAGASSLLGLTP</sequence>
<keyword evidence="1" id="KW-0472">Membrane</keyword>
<accession>A0A852TUH1</accession>
<proteinExistence type="predicted"/>
<dbReference type="Proteomes" id="UP000589036">
    <property type="component" value="Unassembled WGS sequence"/>
</dbReference>
<evidence type="ECO:0000313" key="2">
    <source>
        <dbReference type="EMBL" id="NYE45570.1"/>
    </source>
</evidence>
<keyword evidence="3" id="KW-1185">Reference proteome</keyword>
<protein>
    <submittedName>
        <fullName evidence="2">Uncharacterized protein</fullName>
    </submittedName>
</protein>
<gene>
    <name evidence="2" type="ORF">HDA32_000690</name>
</gene>
<feature type="transmembrane region" description="Helical" evidence="1">
    <location>
        <begin position="90"/>
        <end position="115"/>
    </location>
</feature>
<evidence type="ECO:0000256" key="1">
    <source>
        <dbReference type="SAM" id="Phobius"/>
    </source>
</evidence>
<reference evidence="2 3" key="1">
    <citation type="submission" date="2020-07" db="EMBL/GenBank/DDBJ databases">
        <title>Sequencing the genomes of 1000 actinobacteria strains.</title>
        <authorList>
            <person name="Klenk H.-P."/>
        </authorList>
    </citation>
    <scope>NUCLEOTIDE SEQUENCE [LARGE SCALE GENOMIC DNA]</scope>
    <source>
        <strain evidence="2 3">CXB654</strain>
    </source>
</reference>
<keyword evidence="1" id="KW-0812">Transmembrane</keyword>
<dbReference type="AlphaFoldDB" id="A0A852TUH1"/>
<keyword evidence="1" id="KW-1133">Transmembrane helix</keyword>
<dbReference type="RefSeq" id="WP_179641762.1">
    <property type="nucleotide sequence ID" value="NZ_BAAAYY010000002.1"/>
</dbReference>
<organism evidence="2 3">
    <name type="scientific">Spinactinospora alkalitolerans</name>
    <dbReference type="NCBI Taxonomy" id="687207"/>
    <lineage>
        <taxon>Bacteria</taxon>
        <taxon>Bacillati</taxon>
        <taxon>Actinomycetota</taxon>
        <taxon>Actinomycetes</taxon>
        <taxon>Streptosporangiales</taxon>
        <taxon>Nocardiopsidaceae</taxon>
        <taxon>Spinactinospora</taxon>
    </lineage>
</organism>
<name>A0A852TUH1_9ACTN</name>
<evidence type="ECO:0000313" key="3">
    <source>
        <dbReference type="Proteomes" id="UP000589036"/>
    </source>
</evidence>
<dbReference type="EMBL" id="JACCCC010000001">
    <property type="protein sequence ID" value="NYE45570.1"/>
    <property type="molecule type" value="Genomic_DNA"/>
</dbReference>